<name>A0ABV7ERW3_9GAMM</name>
<feature type="region of interest" description="Disordered" evidence="1">
    <location>
        <begin position="64"/>
        <end position="96"/>
    </location>
</feature>
<sequence>MKNSTLAKTVTSGVVLAALVGFSGTSLAQSKAIESLNTQPTQTNTFDTVEHHTKADQLSAALDRFNTQDEASQGLQTRSAGSQAPQQVSGVARELSHEIDDYNATASNSLVPQTHVVASETDHKATPVAQQLAAELTTYNRTGGSSRY</sequence>
<feature type="compositionally biased region" description="Polar residues" evidence="1">
    <location>
        <begin position="68"/>
        <end position="89"/>
    </location>
</feature>
<accession>A0ABV7ERW3</accession>
<evidence type="ECO:0000313" key="4">
    <source>
        <dbReference type="Proteomes" id="UP001595462"/>
    </source>
</evidence>
<evidence type="ECO:0000313" key="3">
    <source>
        <dbReference type="EMBL" id="MFC3104593.1"/>
    </source>
</evidence>
<keyword evidence="4" id="KW-1185">Reference proteome</keyword>
<dbReference type="EMBL" id="JBHRSS010000004">
    <property type="protein sequence ID" value="MFC3104593.1"/>
    <property type="molecule type" value="Genomic_DNA"/>
</dbReference>
<feature type="chain" id="PRO_5045809111" evidence="2">
    <location>
        <begin position="29"/>
        <end position="148"/>
    </location>
</feature>
<keyword evidence="2" id="KW-0732">Signal</keyword>
<gene>
    <name evidence="3" type="ORF">ACFOSU_11925</name>
</gene>
<dbReference type="RefSeq" id="WP_380689874.1">
    <property type="nucleotide sequence ID" value="NZ_JBHRSS010000004.1"/>
</dbReference>
<dbReference type="Proteomes" id="UP001595462">
    <property type="component" value="Unassembled WGS sequence"/>
</dbReference>
<evidence type="ECO:0000256" key="2">
    <source>
        <dbReference type="SAM" id="SignalP"/>
    </source>
</evidence>
<feature type="signal peptide" evidence="2">
    <location>
        <begin position="1"/>
        <end position="28"/>
    </location>
</feature>
<proteinExistence type="predicted"/>
<organism evidence="3 4">
    <name type="scientific">Salinisphaera aquimarina</name>
    <dbReference type="NCBI Taxonomy" id="2094031"/>
    <lineage>
        <taxon>Bacteria</taxon>
        <taxon>Pseudomonadati</taxon>
        <taxon>Pseudomonadota</taxon>
        <taxon>Gammaproteobacteria</taxon>
        <taxon>Salinisphaerales</taxon>
        <taxon>Salinisphaeraceae</taxon>
        <taxon>Salinisphaera</taxon>
    </lineage>
</organism>
<reference evidence="4" key="1">
    <citation type="journal article" date="2019" name="Int. J. Syst. Evol. Microbiol.">
        <title>The Global Catalogue of Microorganisms (GCM) 10K type strain sequencing project: providing services to taxonomists for standard genome sequencing and annotation.</title>
        <authorList>
            <consortium name="The Broad Institute Genomics Platform"/>
            <consortium name="The Broad Institute Genome Sequencing Center for Infectious Disease"/>
            <person name="Wu L."/>
            <person name="Ma J."/>
        </authorList>
    </citation>
    <scope>NUCLEOTIDE SEQUENCE [LARGE SCALE GENOMIC DNA]</scope>
    <source>
        <strain evidence="4">KCTC 52640</strain>
    </source>
</reference>
<evidence type="ECO:0000256" key="1">
    <source>
        <dbReference type="SAM" id="MobiDB-lite"/>
    </source>
</evidence>
<protein>
    <submittedName>
        <fullName evidence="3">Uncharacterized protein</fullName>
    </submittedName>
</protein>
<comment type="caution">
    <text evidence="3">The sequence shown here is derived from an EMBL/GenBank/DDBJ whole genome shotgun (WGS) entry which is preliminary data.</text>
</comment>